<feature type="transmembrane region" description="Helical" evidence="1">
    <location>
        <begin position="247"/>
        <end position="267"/>
    </location>
</feature>
<dbReference type="Pfam" id="PF07695">
    <property type="entry name" value="7TMR-DISM_7TM"/>
    <property type="match status" value="1"/>
</dbReference>
<dbReference type="RefSeq" id="WP_132321666.1">
    <property type="nucleotide sequence ID" value="NZ_SLZT01000016.1"/>
</dbReference>
<feature type="transmembrane region" description="Helical" evidence="1">
    <location>
        <begin position="274"/>
        <end position="297"/>
    </location>
</feature>
<protein>
    <submittedName>
        <fullName evidence="3">Adenylate cyclase, class 3</fullName>
    </submittedName>
</protein>
<dbReference type="Pfam" id="PF00211">
    <property type="entry name" value="Guanylate_cyc"/>
    <property type="match status" value="1"/>
</dbReference>
<dbReference type="GO" id="GO:0035556">
    <property type="term" value="P:intracellular signal transduction"/>
    <property type="evidence" value="ECO:0007669"/>
    <property type="project" value="InterPro"/>
</dbReference>
<proteinExistence type="predicted"/>
<dbReference type="GO" id="GO:0009190">
    <property type="term" value="P:cyclic nucleotide biosynthetic process"/>
    <property type="evidence" value="ECO:0007669"/>
    <property type="project" value="InterPro"/>
</dbReference>
<dbReference type="EMBL" id="FWZT01000016">
    <property type="protein sequence ID" value="SMF53486.1"/>
    <property type="molecule type" value="Genomic_DNA"/>
</dbReference>
<dbReference type="GO" id="GO:0004016">
    <property type="term" value="F:adenylate cyclase activity"/>
    <property type="evidence" value="ECO:0007669"/>
    <property type="project" value="UniProtKB-ARBA"/>
</dbReference>
<dbReference type="InterPro" id="IPR011623">
    <property type="entry name" value="7TMR_DISM_rcpt_extracell_dom1"/>
</dbReference>
<dbReference type="InterPro" id="IPR029787">
    <property type="entry name" value="Nucleotide_cyclase"/>
</dbReference>
<dbReference type="InterPro" id="IPR001054">
    <property type="entry name" value="A/G_cyclase"/>
</dbReference>
<evidence type="ECO:0000313" key="3">
    <source>
        <dbReference type="EMBL" id="SMF53486.1"/>
    </source>
</evidence>
<organism evidence="3 4">
    <name type="scientific">Pseudobacteriovorax antillogorgiicola</name>
    <dbReference type="NCBI Taxonomy" id="1513793"/>
    <lineage>
        <taxon>Bacteria</taxon>
        <taxon>Pseudomonadati</taxon>
        <taxon>Bdellovibrionota</taxon>
        <taxon>Oligoflexia</taxon>
        <taxon>Oligoflexales</taxon>
        <taxon>Pseudobacteriovoracaceae</taxon>
        <taxon>Pseudobacteriovorax</taxon>
    </lineage>
</organism>
<dbReference type="InterPro" id="IPR011622">
    <property type="entry name" value="7TMR_DISM_rcpt_extracell_dom2"/>
</dbReference>
<dbReference type="AlphaFoldDB" id="A0A1Y6CFW4"/>
<evidence type="ECO:0000256" key="1">
    <source>
        <dbReference type="SAM" id="Phobius"/>
    </source>
</evidence>
<dbReference type="SUPFAM" id="SSF55073">
    <property type="entry name" value="Nucleotide cyclase"/>
    <property type="match status" value="1"/>
</dbReference>
<dbReference type="PROSITE" id="PS50125">
    <property type="entry name" value="GUANYLATE_CYCLASE_2"/>
    <property type="match status" value="1"/>
</dbReference>
<keyword evidence="1" id="KW-1133">Transmembrane helix</keyword>
<keyword evidence="4" id="KW-1185">Reference proteome</keyword>
<dbReference type="Pfam" id="PF07696">
    <property type="entry name" value="7TMR-DISMED2"/>
    <property type="match status" value="1"/>
</dbReference>
<gene>
    <name evidence="3" type="ORF">SAMN06296036_116129</name>
</gene>
<feature type="transmembrane region" description="Helical" evidence="1">
    <location>
        <begin position="331"/>
        <end position="353"/>
    </location>
</feature>
<feature type="transmembrane region" description="Helical" evidence="1">
    <location>
        <begin position="191"/>
        <end position="211"/>
    </location>
</feature>
<dbReference type="OrthoDB" id="7053556at2"/>
<accession>A0A1Y6CFW4</accession>
<feature type="transmembrane region" description="Helical" evidence="1">
    <location>
        <begin position="303"/>
        <end position="324"/>
    </location>
</feature>
<dbReference type="STRING" id="1513793.SAMN06296036_116129"/>
<dbReference type="Proteomes" id="UP000192907">
    <property type="component" value="Unassembled WGS sequence"/>
</dbReference>
<evidence type="ECO:0000313" key="4">
    <source>
        <dbReference type="Proteomes" id="UP000192907"/>
    </source>
</evidence>
<reference evidence="4" key="1">
    <citation type="submission" date="2017-04" db="EMBL/GenBank/DDBJ databases">
        <authorList>
            <person name="Varghese N."/>
            <person name="Submissions S."/>
        </authorList>
    </citation>
    <scope>NUCLEOTIDE SEQUENCE [LARGE SCALE GENOMIC DNA]</scope>
    <source>
        <strain evidence="4">RKEM611</strain>
    </source>
</reference>
<sequence length="637" mass="73225">MRKLTFVRVCMLRITIITFALILGTHSWAGVVDVAGDQWQGRFLGTYGQFLVADEMSIQDILQPENQVKFVAGSRDFFHFASLDPKIHGSSRHIWARFQFANSGNHSKTIYFDADGFRYRQTDMFVNGELRGTLRLGESHNHRSIPLTIPADTQITVHFKIQPKLEIIFALRYWDTLSEYLVTRHQRDLEFSIVLAIIFMSLFFNIMLFLAYSDRTSLSYLFYLVGFAFWAISVWRVTDGLWGENDGIGVSAGVMALFATLYSMYFLSLSRFKIIFRLSQLTCIMTVLGTVYTMFYPLKGFDFLQTIVLFCSPFLLACGVFVAIRDRTAYALIYCVGYGTMIVSVLLNVLYNFNVLDYPVLKRAMLYGTSLENLFMLAAMAQKILVTEREREHSYRQLAKVFYPHQLEQMKQGAVLESTMPVGIEQACVLAFDVIGSSRADSEFFAENWEEFMSQCRIMMTDDYDRKTLRSSAYLIKEMGDVFLCSVGFPFREVGNNQSSSALDLALKFMSLFNEIMNKDPYQRPFNCSIGIAKGKVKGYFSKAGAIRHDLWGPAVVLATRYEAMRKLIFDREGVPLSNILTIQQDVYEELPPEEQARFRVINLEDRNYRVRDDSKARFLAFRNDFDTKHKLLDSSA</sequence>
<dbReference type="Gene3D" id="3.30.70.1230">
    <property type="entry name" value="Nucleotide cyclase"/>
    <property type="match status" value="1"/>
</dbReference>
<evidence type="ECO:0000259" key="2">
    <source>
        <dbReference type="PROSITE" id="PS50125"/>
    </source>
</evidence>
<feature type="domain" description="Guanylate cyclase" evidence="2">
    <location>
        <begin position="428"/>
        <end position="563"/>
    </location>
</feature>
<keyword evidence="1" id="KW-0812">Transmembrane</keyword>
<name>A0A1Y6CFW4_9BACT</name>
<feature type="transmembrane region" description="Helical" evidence="1">
    <location>
        <begin position="218"/>
        <end position="235"/>
    </location>
</feature>
<keyword evidence="1" id="KW-0472">Membrane</keyword>